<dbReference type="EMBL" id="WBKG01000006">
    <property type="protein sequence ID" value="KAB1989000.1"/>
    <property type="molecule type" value="Genomic_DNA"/>
</dbReference>
<dbReference type="SUPFAM" id="SSF46894">
    <property type="entry name" value="C-terminal effector domain of the bipartite response regulators"/>
    <property type="match status" value="1"/>
</dbReference>
<dbReference type="GO" id="GO:0003677">
    <property type="term" value="F:DNA binding"/>
    <property type="evidence" value="ECO:0007669"/>
    <property type="project" value="InterPro"/>
</dbReference>
<evidence type="ECO:0000259" key="5">
    <source>
        <dbReference type="SMART" id="SM01043"/>
    </source>
</evidence>
<protein>
    <recommendedName>
        <fullName evidence="5">Bacterial transcriptional activator domain-containing protein</fullName>
    </recommendedName>
</protein>
<organism evidence="6 7">
    <name type="scientific">Streptomyces triticiradicis</name>
    <dbReference type="NCBI Taxonomy" id="2651189"/>
    <lineage>
        <taxon>Bacteria</taxon>
        <taxon>Bacillati</taxon>
        <taxon>Actinomycetota</taxon>
        <taxon>Actinomycetes</taxon>
        <taxon>Kitasatosporales</taxon>
        <taxon>Streptomycetaceae</taxon>
        <taxon>Streptomyces</taxon>
    </lineage>
</organism>
<dbReference type="AlphaFoldDB" id="A0A7J5DJY4"/>
<dbReference type="InterPro" id="IPR051677">
    <property type="entry name" value="AfsR-DnrI-RedD_regulator"/>
</dbReference>
<keyword evidence="2" id="KW-0805">Transcription regulation</keyword>
<evidence type="ECO:0000256" key="3">
    <source>
        <dbReference type="ARBA" id="ARBA00023163"/>
    </source>
</evidence>
<keyword evidence="7" id="KW-1185">Reference proteome</keyword>
<dbReference type="SUPFAM" id="SSF52540">
    <property type="entry name" value="P-loop containing nucleoside triphosphate hydrolases"/>
    <property type="match status" value="1"/>
</dbReference>
<dbReference type="Pfam" id="PF00931">
    <property type="entry name" value="NB-ARC"/>
    <property type="match status" value="1"/>
</dbReference>
<dbReference type="SMART" id="SM01043">
    <property type="entry name" value="BTAD"/>
    <property type="match status" value="1"/>
</dbReference>
<accession>A0A7J5DJY4</accession>
<comment type="caution">
    <text evidence="6">The sequence shown here is derived from an EMBL/GenBank/DDBJ whole genome shotgun (WGS) entry which is preliminary data.</text>
</comment>
<dbReference type="Gene3D" id="3.40.50.300">
    <property type="entry name" value="P-loop containing nucleotide triphosphate hydrolases"/>
    <property type="match status" value="1"/>
</dbReference>
<name>A0A7J5DJY4_9ACTN</name>
<dbReference type="Proteomes" id="UP000442990">
    <property type="component" value="Unassembled WGS sequence"/>
</dbReference>
<keyword evidence="3" id="KW-0804">Transcription</keyword>
<keyword evidence="1" id="KW-0902">Two-component regulatory system</keyword>
<evidence type="ECO:0000313" key="6">
    <source>
        <dbReference type="EMBL" id="KAB1989000.1"/>
    </source>
</evidence>
<dbReference type="PANTHER" id="PTHR35807">
    <property type="entry name" value="TRANSCRIPTIONAL REGULATOR REDD-RELATED"/>
    <property type="match status" value="1"/>
</dbReference>
<evidence type="ECO:0000256" key="4">
    <source>
        <dbReference type="SAM" id="MobiDB-lite"/>
    </source>
</evidence>
<proteinExistence type="predicted"/>
<dbReference type="InterPro" id="IPR005158">
    <property type="entry name" value="BTAD"/>
</dbReference>
<evidence type="ECO:0000256" key="1">
    <source>
        <dbReference type="ARBA" id="ARBA00023012"/>
    </source>
</evidence>
<dbReference type="InterPro" id="IPR036388">
    <property type="entry name" value="WH-like_DNA-bd_sf"/>
</dbReference>
<feature type="region of interest" description="Disordered" evidence="4">
    <location>
        <begin position="261"/>
        <end position="300"/>
    </location>
</feature>
<dbReference type="PANTHER" id="PTHR35807:SF1">
    <property type="entry name" value="TRANSCRIPTIONAL REGULATOR REDD"/>
    <property type="match status" value="1"/>
</dbReference>
<dbReference type="Gene3D" id="1.10.10.10">
    <property type="entry name" value="Winged helix-like DNA-binding domain superfamily/Winged helix DNA-binding domain"/>
    <property type="match status" value="1"/>
</dbReference>
<gene>
    <name evidence="6" type="ORF">F8144_10735</name>
</gene>
<dbReference type="InterPro" id="IPR016032">
    <property type="entry name" value="Sig_transdc_resp-reg_C-effctor"/>
</dbReference>
<sequence length="641" mass="69438">MRKCKIGVLNFMSEVEFRVLGPLELKVGGRSVPLRGMKHQIVLGALLTAESRRTSIGRLVDAVWGTAPPSTAGKQIRNAVSDLRGILVSSGAVITPVADGYEIDIGEADFDLREFHGHLGRARTLLGRQRPTEAITEFRSALSLWTGPMLSGIDSPVLQAQIAGVNEVRLSVAEECIDLELAQDRHKNLVSELAAWVAEYPLRERMVAQYIFALYRSGARARAFAVYEQARRRLAELLGLSPGPELLEIHQLMLREDADAAVPARSAPAPAPAPSGPPASVRLTASAPAPATPDSLPSEVGHFVGRTTEIKTLLADGARPGPQRVLSVDGMGGVGKTALVVHVARQLADRFPDGRLFVDLRGHSGERAPLGHRAALRRLLLLSGLPEPELPVSFEALAQLWRTRTSGRRVLVVLDNAAGAEQIGPLLPAGDDCLTLVTSRRRLTMTMLSPTRVLSLDRMPREEGYALFCRLLGDRHPIPQPDAVSGILEHCGDLPLAVSAAAARLRRRPSWPVRHLAERLSDPALRLAELQTEHGGLIACFDASYRHLNAGQRRLLRLLGAAEGDRTDVGSTSVLAGVPAFAAEQLLEGLVDEHLLMQPEPGQYRMHPLFKTYCAQLPGPDDTAETQTADPRRVLTRQLAA</sequence>
<dbReference type="GO" id="GO:0000160">
    <property type="term" value="P:phosphorelay signal transduction system"/>
    <property type="evidence" value="ECO:0007669"/>
    <property type="project" value="UniProtKB-KW"/>
</dbReference>
<dbReference type="Pfam" id="PF03704">
    <property type="entry name" value="BTAD"/>
    <property type="match status" value="1"/>
</dbReference>
<dbReference type="SUPFAM" id="SSF48452">
    <property type="entry name" value="TPR-like"/>
    <property type="match status" value="1"/>
</dbReference>
<evidence type="ECO:0000256" key="2">
    <source>
        <dbReference type="ARBA" id="ARBA00023015"/>
    </source>
</evidence>
<reference evidence="6 7" key="1">
    <citation type="submission" date="2019-09" db="EMBL/GenBank/DDBJ databases">
        <title>Isolation and identification of active actinomycetes.</title>
        <authorList>
            <person name="Yu Z."/>
            <person name="Han C."/>
            <person name="Yu B."/>
        </authorList>
    </citation>
    <scope>NUCLEOTIDE SEQUENCE [LARGE SCALE GENOMIC DNA]</scope>
    <source>
        <strain evidence="6 7">NEAU-H2</strain>
    </source>
</reference>
<dbReference type="InterPro" id="IPR027417">
    <property type="entry name" value="P-loop_NTPase"/>
</dbReference>
<evidence type="ECO:0000313" key="7">
    <source>
        <dbReference type="Proteomes" id="UP000442990"/>
    </source>
</evidence>
<dbReference type="GO" id="GO:0006355">
    <property type="term" value="P:regulation of DNA-templated transcription"/>
    <property type="evidence" value="ECO:0007669"/>
    <property type="project" value="InterPro"/>
</dbReference>
<dbReference type="GO" id="GO:0043531">
    <property type="term" value="F:ADP binding"/>
    <property type="evidence" value="ECO:0007669"/>
    <property type="project" value="InterPro"/>
</dbReference>
<dbReference type="InterPro" id="IPR002182">
    <property type="entry name" value="NB-ARC"/>
</dbReference>
<dbReference type="InterPro" id="IPR011990">
    <property type="entry name" value="TPR-like_helical_dom_sf"/>
</dbReference>
<dbReference type="PRINTS" id="PR00364">
    <property type="entry name" value="DISEASERSIST"/>
</dbReference>
<dbReference type="CDD" id="cd15831">
    <property type="entry name" value="BTAD"/>
    <property type="match status" value="1"/>
</dbReference>
<feature type="compositionally biased region" description="Low complexity" evidence="4">
    <location>
        <begin position="278"/>
        <end position="298"/>
    </location>
</feature>
<feature type="domain" description="Bacterial transcriptional activator" evidence="5">
    <location>
        <begin position="110"/>
        <end position="254"/>
    </location>
</feature>
<dbReference type="Gene3D" id="1.25.40.10">
    <property type="entry name" value="Tetratricopeptide repeat domain"/>
    <property type="match status" value="1"/>
</dbReference>